<dbReference type="PANTHER" id="PTHR30474:SF14">
    <property type="entry name" value="CELL CYCLE PROTEIN"/>
    <property type="match status" value="1"/>
</dbReference>
<evidence type="ECO:0000313" key="10">
    <source>
        <dbReference type="EMBL" id="TVZ02822.1"/>
    </source>
</evidence>
<keyword evidence="11" id="KW-1185">Reference proteome</keyword>
<evidence type="ECO:0000256" key="7">
    <source>
        <dbReference type="ARBA" id="ARBA00044770"/>
    </source>
</evidence>
<evidence type="ECO:0000256" key="6">
    <source>
        <dbReference type="ARBA" id="ARBA00023136"/>
    </source>
</evidence>
<keyword evidence="3 9" id="KW-0812">Transmembrane</keyword>
<name>A0A6P2BUP5_9ACTN</name>
<feature type="transmembrane region" description="Helical" evidence="9">
    <location>
        <begin position="41"/>
        <end position="61"/>
    </location>
</feature>
<evidence type="ECO:0000256" key="1">
    <source>
        <dbReference type="ARBA" id="ARBA00004141"/>
    </source>
</evidence>
<protein>
    <recommendedName>
        <fullName evidence="7">peptidoglycan glycosyltransferase</fullName>
        <ecNumber evidence="7">2.4.99.28</ecNumber>
    </recommendedName>
</protein>
<evidence type="ECO:0000256" key="5">
    <source>
        <dbReference type="ARBA" id="ARBA00022989"/>
    </source>
</evidence>
<evidence type="ECO:0000313" key="11">
    <source>
        <dbReference type="Proteomes" id="UP000460272"/>
    </source>
</evidence>
<dbReference type="GO" id="GO:0005886">
    <property type="term" value="C:plasma membrane"/>
    <property type="evidence" value="ECO:0007669"/>
    <property type="project" value="TreeGrafter"/>
</dbReference>
<dbReference type="InterPro" id="IPR018365">
    <property type="entry name" value="Cell_cycle_FtsW-rel_CS"/>
</dbReference>
<dbReference type="Pfam" id="PF01098">
    <property type="entry name" value="FTSW_RODA_SPOVE"/>
    <property type="match status" value="1"/>
</dbReference>
<evidence type="ECO:0000256" key="4">
    <source>
        <dbReference type="ARBA" id="ARBA00022960"/>
    </source>
</evidence>
<dbReference type="GO" id="GO:0008360">
    <property type="term" value="P:regulation of cell shape"/>
    <property type="evidence" value="ECO:0007669"/>
    <property type="project" value="UniProtKB-KW"/>
</dbReference>
<comment type="catalytic activity">
    <reaction evidence="8">
        <text>[GlcNAc-(1-&gt;4)-Mur2Ac(oyl-L-Ala-gamma-D-Glu-L-Lys-D-Ala-D-Ala)](n)-di-trans,octa-cis-undecaprenyl diphosphate + beta-D-GlcNAc-(1-&gt;4)-Mur2Ac(oyl-L-Ala-gamma-D-Glu-L-Lys-D-Ala-D-Ala)-di-trans,octa-cis-undecaprenyl diphosphate = [GlcNAc-(1-&gt;4)-Mur2Ac(oyl-L-Ala-gamma-D-Glu-L-Lys-D-Ala-D-Ala)](n+1)-di-trans,octa-cis-undecaprenyl diphosphate + di-trans,octa-cis-undecaprenyl diphosphate + H(+)</text>
        <dbReference type="Rhea" id="RHEA:23708"/>
        <dbReference type="Rhea" id="RHEA-COMP:9602"/>
        <dbReference type="Rhea" id="RHEA-COMP:9603"/>
        <dbReference type="ChEBI" id="CHEBI:15378"/>
        <dbReference type="ChEBI" id="CHEBI:58405"/>
        <dbReference type="ChEBI" id="CHEBI:60033"/>
        <dbReference type="ChEBI" id="CHEBI:78435"/>
        <dbReference type="EC" id="2.4.99.28"/>
    </reaction>
</comment>
<dbReference type="EMBL" id="RPFW01000004">
    <property type="protein sequence ID" value="TVZ02822.1"/>
    <property type="molecule type" value="Genomic_DNA"/>
</dbReference>
<keyword evidence="5 9" id="KW-1133">Transmembrane helix</keyword>
<feature type="transmembrane region" description="Helical" evidence="9">
    <location>
        <begin position="81"/>
        <end position="101"/>
    </location>
</feature>
<keyword evidence="6 9" id="KW-0472">Membrane</keyword>
<dbReference type="NCBIfam" id="TIGR02210">
    <property type="entry name" value="rodA_shape"/>
    <property type="match status" value="1"/>
</dbReference>
<sequence>MSVGLPSRGWAGPRAGTFAPHRRSPLNRAFAKGGVARSWDWLLIVATCALTAIGTVLIWAATEPFLRQAGLDPHTYLKKTIVWAVLGLLLMFVTALIDYRVIKRLAPYLYVLSLLLLAAVLVVGQSVNGAKAWIALPGGFQVEPSEFAKLGLVLSTAWLLSRRKLPAGRPTIRDVCYSFLAAAPLIALVEKEPALGVTFVLVFTLIGMIVVSGIRMYWVLGGLAVVAAGIYEVAHRHLLKGYQLTRLTSFLHPEQNLAGSGYNGLQAKIAVGSGGMHGQGLFHGTFTGGSFVPSVQTDFIFTVAGEELGFVGCAVIVALLAVIVFRAIRAAQIAEDMFGMLVASGVAIWFGFQAFVNIGMTIGIMPITGLPLPFVSYGGSAIFADMIAIGLIQGVRRQHSIFGDTTLRTDRKTR</sequence>
<dbReference type="EC" id="2.4.99.28" evidence="7"/>
<dbReference type="GO" id="GO:0015648">
    <property type="term" value="F:lipid-linked peptidoglycan transporter activity"/>
    <property type="evidence" value="ECO:0007669"/>
    <property type="project" value="TreeGrafter"/>
</dbReference>
<feature type="transmembrane region" description="Helical" evidence="9">
    <location>
        <begin position="216"/>
        <end position="234"/>
    </location>
</feature>
<comment type="subcellular location">
    <subcellularLocation>
        <location evidence="1">Membrane</location>
        <topology evidence="1">Multi-pass membrane protein</topology>
    </subcellularLocation>
</comment>
<comment type="caution">
    <text evidence="10">The sequence shown here is derived from an EMBL/GenBank/DDBJ whole genome shotgun (WGS) entry which is preliminary data.</text>
</comment>
<dbReference type="RefSeq" id="WP_145855007.1">
    <property type="nucleotide sequence ID" value="NZ_RPFW01000004.1"/>
</dbReference>
<dbReference type="InterPro" id="IPR011923">
    <property type="entry name" value="RodA/MrdB"/>
</dbReference>
<feature type="transmembrane region" description="Helical" evidence="9">
    <location>
        <begin position="195"/>
        <end position="211"/>
    </location>
</feature>
<gene>
    <name evidence="10" type="primary">rodA</name>
    <name evidence="10" type="ORF">EAS64_20245</name>
</gene>
<evidence type="ECO:0000256" key="3">
    <source>
        <dbReference type="ARBA" id="ARBA00022692"/>
    </source>
</evidence>
<organism evidence="10 11">
    <name type="scientific">Trebonia kvetii</name>
    <dbReference type="NCBI Taxonomy" id="2480626"/>
    <lineage>
        <taxon>Bacteria</taxon>
        <taxon>Bacillati</taxon>
        <taxon>Actinomycetota</taxon>
        <taxon>Actinomycetes</taxon>
        <taxon>Streptosporangiales</taxon>
        <taxon>Treboniaceae</taxon>
        <taxon>Trebonia</taxon>
    </lineage>
</organism>
<dbReference type="InterPro" id="IPR001182">
    <property type="entry name" value="FtsW/RodA"/>
</dbReference>
<reference evidence="10 11" key="1">
    <citation type="submission" date="2018-11" db="EMBL/GenBank/DDBJ databases">
        <title>Trebonia kvetii gen.nov., sp.nov., a novel acidophilic actinobacterium, and proposal of the new actinobacterial family Treboniaceae fam. nov.</title>
        <authorList>
            <person name="Rapoport D."/>
            <person name="Sagova-Mareckova M."/>
            <person name="Sedlacek I."/>
            <person name="Provaznik J."/>
            <person name="Kralova S."/>
            <person name="Pavlinic D."/>
            <person name="Benes V."/>
            <person name="Kopecky J."/>
        </authorList>
    </citation>
    <scope>NUCLEOTIDE SEQUENCE [LARGE SCALE GENOMIC DNA]</scope>
    <source>
        <strain evidence="10 11">15Tr583</strain>
    </source>
</reference>
<feature type="transmembrane region" description="Helical" evidence="9">
    <location>
        <begin position="308"/>
        <end position="328"/>
    </location>
</feature>
<dbReference type="GO" id="GO:0032153">
    <property type="term" value="C:cell division site"/>
    <property type="evidence" value="ECO:0007669"/>
    <property type="project" value="TreeGrafter"/>
</dbReference>
<feature type="transmembrane region" description="Helical" evidence="9">
    <location>
        <begin position="108"/>
        <end position="127"/>
    </location>
</feature>
<dbReference type="Proteomes" id="UP000460272">
    <property type="component" value="Unassembled WGS sequence"/>
</dbReference>
<dbReference type="GO" id="GO:0051301">
    <property type="term" value="P:cell division"/>
    <property type="evidence" value="ECO:0007669"/>
    <property type="project" value="InterPro"/>
</dbReference>
<feature type="transmembrane region" description="Helical" evidence="9">
    <location>
        <begin position="340"/>
        <end position="368"/>
    </location>
</feature>
<keyword evidence="4" id="KW-0133">Cell shape</keyword>
<accession>A0A6P2BUP5</accession>
<dbReference type="OrthoDB" id="9768187at2"/>
<evidence type="ECO:0000256" key="8">
    <source>
        <dbReference type="ARBA" id="ARBA00049902"/>
    </source>
</evidence>
<dbReference type="PANTHER" id="PTHR30474">
    <property type="entry name" value="CELL CYCLE PROTEIN"/>
    <property type="match status" value="1"/>
</dbReference>
<feature type="transmembrane region" description="Helical" evidence="9">
    <location>
        <begin position="374"/>
        <end position="392"/>
    </location>
</feature>
<evidence type="ECO:0000256" key="9">
    <source>
        <dbReference type="SAM" id="Phobius"/>
    </source>
</evidence>
<dbReference type="GO" id="GO:0008955">
    <property type="term" value="F:peptidoglycan glycosyltransferase activity"/>
    <property type="evidence" value="ECO:0007669"/>
    <property type="project" value="UniProtKB-EC"/>
</dbReference>
<dbReference type="PROSITE" id="PS00428">
    <property type="entry name" value="FTSW_RODA_SPOVE"/>
    <property type="match status" value="1"/>
</dbReference>
<proteinExistence type="predicted"/>
<comment type="pathway">
    <text evidence="2">Cell wall biogenesis; peptidoglycan biosynthesis.</text>
</comment>
<dbReference type="AlphaFoldDB" id="A0A6P2BUP5"/>
<evidence type="ECO:0000256" key="2">
    <source>
        <dbReference type="ARBA" id="ARBA00004752"/>
    </source>
</evidence>